<keyword evidence="3" id="KW-1185">Reference proteome</keyword>
<evidence type="ECO:0000313" key="3">
    <source>
        <dbReference type="Proteomes" id="UP000298663"/>
    </source>
</evidence>
<gene>
    <name evidence="2" type="ORF">L596_004785</name>
</gene>
<feature type="region of interest" description="Disordered" evidence="1">
    <location>
        <begin position="1"/>
        <end position="29"/>
    </location>
</feature>
<reference evidence="2 3" key="1">
    <citation type="journal article" date="2015" name="Genome Biol.">
        <title>Comparative genomics of Steinernema reveals deeply conserved gene regulatory networks.</title>
        <authorList>
            <person name="Dillman A.R."/>
            <person name="Macchietto M."/>
            <person name="Porter C.F."/>
            <person name="Rogers A."/>
            <person name="Williams B."/>
            <person name="Antoshechkin I."/>
            <person name="Lee M.M."/>
            <person name="Goodwin Z."/>
            <person name="Lu X."/>
            <person name="Lewis E.E."/>
            <person name="Goodrich-Blair H."/>
            <person name="Stock S.P."/>
            <person name="Adams B.J."/>
            <person name="Sternberg P.W."/>
            <person name="Mortazavi A."/>
        </authorList>
    </citation>
    <scope>NUCLEOTIDE SEQUENCE [LARGE SCALE GENOMIC DNA]</scope>
    <source>
        <strain evidence="2 3">ALL</strain>
    </source>
</reference>
<sequence length="129" mass="14533">MELHFASGNSNETRLFNKMKTPPTSTSMVSGRVSIVKHDNKSAYCGFHPDHRGAPSSSMMSTTTRGKDPLERYCAFSKMLRNATDFSTFRQIPLTTKFEVFSFGEQEIMLLKLSALPPSCGSELSWERR</sequence>
<protein>
    <submittedName>
        <fullName evidence="2">Uncharacterized protein</fullName>
    </submittedName>
</protein>
<dbReference type="EMBL" id="CM016762">
    <property type="protein sequence ID" value="TMS37955.1"/>
    <property type="molecule type" value="Genomic_DNA"/>
</dbReference>
<evidence type="ECO:0000313" key="2">
    <source>
        <dbReference type="EMBL" id="TMS37955.1"/>
    </source>
</evidence>
<dbReference type="AlphaFoldDB" id="A0A4U8UYD5"/>
<name>A0A4U8UYD5_STECR</name>
<dbReference type="Proteomes" id="UP000298663">
    <property type="component" value="Chromosome X"/>
</dbReference>
<comment type="caution">
    <text evidence="2">The sequence shown here is derived from an EMBL/GenBank/DDBJ whole genome shotgun (WGS) entry which is preliminary data.</text>
</comment>
<dbReference type="EMBL" id="AZBU02000001">
    <property type="protein sequence ID" value="TMS37955.1"/>
    <property type="molecule type" value="Genomic_DNA"/>
</dbReference>
<proteinExistence type="predicted"/>
<accession>A0A4U8UYD5</accession>
<organism evidence="2 3">
    <name type="scientific">Steinernema carpocapsae</name>
    <name type="common">Entomopathogenic nematode</name>
    <dbReference type="NCBI Taxonomy" id="34508"/>
    <lineage>
        <taxon>Eukaryota</taxon>
        <taxon>Metazoa</taxon>
        <taxon>Ecdysozoa</taxon>
        <taxon>Nematoda</taxon>
        <taxon>Chromadorea</taxon>
        <taxon>Rhabditida</taxon>
        <taxon>Tylenchina</taxon>
        <taxon>Panagrolaimomorpha</taxon>
        <taxon>Strongyloidoidea</taxon>
        <taxon>Steinernematidae</taxon>
        <taxon>Steinernema</taxon>
    </lineage>
</organism>
<evidence type="ECO:0000256" key="1">
    <source>
        <dbReference type="SAM" id="MobiDB-lite"/>
    </source>
</evidence>
<reference evidence="2 3" key="2">
    <citation type="journal article" date="2019" name="G3 (Bethesda)">
        <title>Hybrid Assembly of the Genome of the Entomopathogenic Nematode Steinernema carpocapsae Identifies the X-Chromosome.</title>
        <authorList>
            <person name="Serra L."/>
            <person name="Macchietto M."/>
            <person name="Macias-Munoz A."/>
            <person name="McGill C.J."/>
            <person name="Rodriguez I.M."/>
            <person name="Rodriguez B."/>
            <person name="Murad R."/>
            <person name="Mortazavi A."/>
        </authorList>
    </citation>
    <scope>NUCLEOTIDE SEQUENCE [LARGE SCALE GENOMIC DNA]</scope>
    <source>
        <strain evidence="2 3">ALL</strain>
    </source>
</reference>